<evidence type="ECO:0000313" key="3">
    <source>
        <dbReference type="Proteomes" id="UP000244446"/>
    </source>
</evidence>
<protein>
    <recommendedName>
        <fullName evidence="4">Secreted protein</fullName>
    </recommendedName>
</protein>
<feature type="signal peptide" evidence="1">
    <location>
        <begin position="1"/>
        <end position="21"/>
    </location>
</feature>
<keyword evidence="3" id="KW-1185">Reference proteome</keyword>
<evidence type="ECO:0000256" key="1">
    <source>
        <dbReference type="SAM" id="SignalP"/>
    </source>
</evidence>
<dbReference type="OrthoDB" id="7866523at2"/>
<dbReference type="EMBL" id="QCYH01000012">
    <property type="protein sequence ID" value="PVA09075.1"/>
    <property type="molecule type" value="Genomic_DNA"/>
</dbReference>
<name>A0A2T7G3T4_9RHOB</name>
<comment type="caution">
    <text evidence="2">The sequence shown here is derived from an EMBL/GenBank/DDBJ whole genome shotgun (WGS) entry which is preliminary data.</text>
</comment>
<sequence>MKPLSIIIAALTILGPGVANAEWCDPPIAPELTDMELAKEFRDEFYDEFNQYFRDASQYTACLDAERVRVSLIPGHGFQ</sequence>
<feature type="chain" id="PRO_5015413576" description="Secreted protein" evidence="1">
    <location>
        <begin position="22"/>
        <end position="79"/>
    </location>
</feature>
<proteinExistence type="predicted"/>
<organism evidence="2 3">
    <name type="scientific">Pelagivirga sediminicola</name>
    <dbReference type="NCBI Taxonomy" id="2170575"/>
    <lineage>
        <taxon>Bacteria</taxon>
        <taxon>Pseudomonadati</taxon>
        <taxon>Pseudomonadota</taxon>
        <taxon>Alphaproteobacteria</taxon>
        <taxon>Rhodobacterales</taxon>
        <taxon>Paracoccaceae</taxon>
        <taxon>Pelagivirga</taxon>
    </lineage>
</organism>
<gene>
    <name evidence="2" type="ORF">DC366_16095</name>
</gene>
<evidence type="ECO:0008006" key="4">
    <source>
        <dbReference type="Google" id="ProtNLM"/>
    </source>
</evidence>
<dbReference type="RefSeq" id="WP_108693243.1">
    <property type="nucleotide sequence ID" value="NZ_QCYH01000012.1"/>
</dbReference>
<accession>A0A2T7G3T4</accession>
<keyword evidence="1" id="KW-0732">Signal</keyword>
<dbReference type="AlphaFoldDB" id="A0A2T7G3T4"/>
<dbReference type="Proteomes" id="UP000244446">
    <property type="component" value="Unassembled WGS sequence"/>
</dbReference>
<reference evidence="2 3" key="1">
    <citation type="submission" date="2018-04" db="EMBL/GenBank/DDBJ databases">
        <title>Pelagivirga bohaiensis gen. nov., sp. nov., a bacterium isolated from the Bohai Sea.</title>
        <authorList>
            <person name="Ji X."/>
        </authorList>
    </citation>
    <scope>NUCLEOTIDE SEQUENCE [LARGE SCALE GENOMIC DNA]</scope>
    <source>
        <strain evidence="2 3">BH-SD19</strain>
    </source>
</reference>
<evidence type="ECO:0000313" key="2">
    <source>
        <dbReference type="EMBL" id="PVA09075.1"/>
    </source>
</evidence>